<keyword evidence="2" id="KW-1185">Reference proteome</keyword>
<dbReference type="EMBL" id="JACHIF010000001">
    <property type="protein sequence ID" value="MBB5035824.1"/>
    <property type="molecule type" value="Genomic_DNA"/>
</dbReference>
<reference evidence="1 2" key="1">
    <citation type="submission" date="2020-08" db="EMBL/GenBank/DDBJ databases">
        <title>Genomic Encyclopedia of Type Strains, Phase IV (KMG-IV): sequencing the most valuable type-strain genomes for metagenomic binning, comparative biology and taxonomic classification.</title>
        <authorList>
            <person name="Goeker M."/>
        </authorList>
    </citation>
    <scope>NUCLEOTIDE SEQUENCE [LARGE SCALE GENOMIC DNA]</scope>
    <source>
        <strain evidence="1 2">DSM 12251</strain>
    </source>
</reference>
<protein>
    <submittedName>
        <fullName evidence="1">Uncharacterized protein</fullName>
    </submittedName>
</protein>
<comment type="caution">
    <text evidence="1">The sequence shown here is derived from an EMBL/GenBank/DDBJ whole genome shotgun (WGS) entry which is preliminary data.</text>
</comment>
<proteinExistence type="predicted"/>
<dbReference type="Proteomes" id="UP000534294">
    <property type="component" value="Unassembled WGS sequence"/>
</dbReference>
<accession>A0A7W8DMT7</accession>
<evidence type="ECO:0000313" key="1">
    <source>
        <dbReference type="EMBL" id="MBB5035824.1"/>
    </source>
</evidence>
<organism evidence="1 2">
    <name type="scientific">Prosthecobacter dejongeii</name>
    <dbReference type="NCBI Taxonomy" id="48465"/>
    <lineage>
        <taxon>Bacteria</taxon>
        <taxon>Pseudomonadati</taxon>
        <taxon>Verrucomicrobiota</taxon>
        <taxon>Verrucomicrobiia</taxon>
        <taxon>Verrucomicrobiales</taxon>
        <taxon>Verrucomicrobiaceae</taxon>
        <taxon>Prosthecobacter</taxon>
    </lineage>
</organism>
<evidence type="ECO:0000313" key="2">
    <source>
        <dbReference type="Proteomes" id="UP000534294"/>
    </source>
</evidence>
<sequence length="34" mass="3893">MVAALTMMRKKKIAQVQNEAKHSEVEVHSFLIHS</sequence>
<name>A0A7W8DMT7_9BACT</name>
<dbReference type="AlphaFoldDB" id="A0A7W8DMT7"/>
<gene>
    <name evidence="1" type="ORF">HNQ64_000058</name>
</gene>